<dbReference type="Proteomes" id="UP000199520">
    <property type="component" value="Unassembled WGS sequence"/>
</dbReference>
<proteinExistence type="predicted"/>
<dbReference type="STRING" id="1123291.SAMN04490355_101426"/>
<dbReference type="RefSeq" id="WP_090935743.1">
    <property type="nucleotide sequence ID" value="NZ_FOTS01000014.1"/>
</dbReference>
<name>A0A1I4JUA6_9FIRM</name>
<protein>
    <submittedName>
        <fullName evidence="1">Uncharacterized protein</fullName>
    </submittedName>
</protein>
<evidence type="ECO:0000313" key="2">
    <source>
        <dbReference type="Proteomes" id="UP000199520"/>
    </source>
</evidence>
<sequence>MAIEHLVDKYKDELPGYKISGYIELCAPVFKCSLHCLMQSRGQLPVVVEFVLHYYSLGLSLDKISLIIGLDEELVDQAFWELVYQEFINDRTQRITQIGHDYLQERRMDKKEQILVPVCIDGLIGTVKRESSQLMKSRQVRENGLVSLRPVISPPNVDSVEFQQVKRVINEYKKIDAELYDGDLIDLVNVEGNKTFFKRLNVLFYTNDEKNTRIAVYEGLVRVEGYEDALNVLENNDNVILKGLPAHYPQSNLISGLDLSEEYCGPGIIYDNWISLIKSANSKITLSLPLIDICSPSDILIESLIAALKKEVHVTVLSSGREFCSKHQKEQYIKLFELTKKYKSLHLVQIPLWGNKVLTIDDNSGVISDFCRTTIHLQSSQEGYVEYGYLLNKENIEKCHSILNQNTKKSEVLQAKIVDKKWLALKMLTIKELINGVDERLKDINGKGWLGDSVIPNSIALLSVPLAYNEDSFKTFITATNISITESIETVEKGYFWNSFKAICPPGIFHVLEKVRMYRNFCNHIEIETKYKSKFYQFLDEDLAGCLPHFINNGFLYLQIKLLENLEVELRNYLK</sequence>
<keyword evidence="2" id="KW-1185">Reference proteome</keyword>
<dbReference type="AlphaFoldDB" id="A0A1I4JUA6"/>
<dbReference type="EMBL" id="FOTS01000014">
    <property type="protein sequence ID" value="SFL70110.1"/>
    <property type="molecule type" value="Genomic_DNA"/>
</dbReference>
<accession>A0A1I4JUA6</accession>
<gene>
    <name evidence="1" type="ORF">SAMN04490355_101426</name>
</gene>
<organism evidence="1 2">
    <name type="scientific">Pelosinus propionicus DSM 13327</name>
    <dbReference type="NCBI Taxonomy" id="1123291"/>
    <lineage>
        <taxon>Bacteria</taxon>
        <taxon>Bacillati</taxon>
        <taxon>Bacillota</taxon>
        <taxon>Negativicutes</taxon>
        <taxon>Selenomonadales</taxon>
        <taxon>Sporomusaceae</taxon>
        <taxon>Pelosinus</taxon>
    </lineage>
</organism>
<dbReference type="OrthoDB" id="2943667at2"/>
<evidence type="ECO:0000313" key="1">
    <source>
        <dbReference type="EMBL" id="SFL70110.1"/>
    </source>
</evidence>
<reference evidence="2" key="1">
    <citation type="submission" date="2016-10" db="EMBL/GenBank/DDBJ databases">
        <authorList>
            <person name="Varghese N."/>
            <person name="Submissions S."/>
        </authorList>
    </citation>
    <scope>NUCLEOTIDE SEQUENCE [LARGE SCALE GENOMIC DNA]</scope>
    <source>
        <strain evidence="2">DSM 13327</strain>
    </source>
</reference>